<accession>A0A4Y2U1N4</accession>
<dbReference type="Proteomes" id="UP000499080">
    <property type="component" value="Unassembled WGS sequence"/>
</dbReference>
<proteinExistence type="predicted"/>
<dbReference type="OrthoDB" id="8122238at2759"/>
<comment type="caution">
    <text evidence="1">The sequence shown here is derived from an EMBL/GenBank/DDBJ whole genome shotgun (WGS) entry which is preliminary data.</text>
</comment>
<dbReference type="EMBL" id="BGPR01032996">
    <property type="protein sequence ID" value="GBO06758.1"/>
    <property type="molecule type" value="Genomic_DNA"/>
</dbReference>
<name>A0A4Y2U1N4_ARAVE</name>
<dbReference type="AlphaFoldDB" id="A0A4Y2U1N4"/>
<evidence type="ECO:0000313" key="2">
    <source>
        <dbReference type="Proteomes" id="UP000499080"/>
    </source>
</evidence>
<evidence type="ECO:0000313" key="1">
    <source>
        <dbReference type="EMBL" id="GBO06758.1"/>
    </source>
</evidence>
<reference evidence="1 2" key="1">
    <citation type="journal article" date="2019" name="Sci. Rep.">
        <title>Orb-weaving spider Araneus ventricosus genome elucidates the spidroin gene catalogue.</title>
        <authorList>
            <person name="Kono N."/>
            <person name="Nakamura H."/>
            <person name="Ohtoshi R."/>
            <person name="Moran D.A.P."/>
            <person name="Shinohara A."/>
            <person name="Yoshida Y."/>
            <person name="Fujiwara M."/>
            <person name="Mori M."/>
            <person name="Tomita M."/>
            <person name="Arakawa K."/>
        </authorList>
    </citation>
    <scope>NUCLEOTIDE SEQUENCE [LARGE SCALE GENOMIC DNA]</scope>
</reference>
<keyword evidence="2" id="KW-1185">Reference proteome</keyword>
<gene>
    <name evidence="1" type="ORF">AVEN_202699_1</name>
</gene>
<protein>
    <recommendedName>
        <fullName evidence="3">Pre-C2HC domain-containing protein</fullName>
    </recommendedName>
</protein>
<sequence>MKIKDVRKIRNQFLFVDCEDDCDLQKIHSSIQNQEELKKNITHVQPKVKLPNVSFYNIPNEIKEPEITEVIRLRLGVTDETIKVKFKLKGRREGTSHRVVGNSPSTFHLLTKNKKFF</sequence>
<organism evidence="1 2">
    <name type="scientific">Araneus ventricosus</name>
    <name type="common">Orbweaver spider</name>
    <name type="synonym">Epeira ventricosa</name>
    <dbReference type="NCBI Taxonomy" id="182803"/>
    <lineage>
        <taxon>Eukaryota</taxon>
        <taxon>Metazoa</taxon>
        <taxon>Ecdysozoa</taxon>
        <taxon>Arthropoda</taxon>
        <taxon>Chelicerata</taxon>
        <taxon>Arachnida</taxon>
        <taxon>Araneae</taxon>
        <taxon>Araneomorphae</taxon>
        <taxon>Entelegynae</taxon>
        <taxon>Araneoidea</taxon>
        <taxon>Araneidae</taxon>
        <taxon>Araneus</taxon>
    </lineage>
</organism>
<evidence type="ECO:0008006" key="3">
    <source>
        <dbReference type="Google" id="ProtNLM"/>
    </source>
</evidence>